<dbReference type="PROSITE" id="PS51257">
    <property type="entry name" value="PROKAR_LIPOPROTEIN"/>
    <property type="match status" value="1"/>
</dbReference>
<dbReference type="PRINTS" id="PR00691">
    <property type="entry name" value="ADHESINB"/>
</dbReference>
<dbReference type="AlphaFoldDB" id="A0A1V4IDZ3"/>
<evidence type="ECO:0000256" key="1">
    <source>
        <dbReference type="ARBA" id="ARBA00011028"/>
    </source>
</evidence>
<proteinExistence type="inferred from homology"/>
<dbReference type="EMBL" id="MZGV01000064">
    <property type="protein sequence ID" value="OPJ58090.1"/>
    <property type="molecule type" value="Genomic_DNA"/>
</dbReference>
<keyword evidence="2 4" id="KW-0813">Transport</keyword>
<comment type="caution">
    <text evidence="5">The sequence shown here is derived from an EMBL/GenBank/DDBJ whole genome shotgun (WGS) entry which is preliminary data.</text>
</comment>
<dbReference type="GO" id="GO:0030001">
    <property type="term" value="P:metal ion transport"/>
    <property type="evidence" value="ECO:0007669"/>
    <property type="project" value="InterPro"/>
</dbReference>
<dbReference type="InterPro" id="IPR006128">
    <property type="entry name" value="Lipoprotein_PsaA-like"/>
</dbReference>
<keyword evidence="3" id="KW-0732">Signal</keyword>
<dbReference type="SUPFAM" id="SSF53807">
    <property type="entry name" value="Helical backbone' metal receptor"/>
    <property type="match status" value="1"/>
</dbReference>
<sequence length="302" mass="34091">MFRKRLILIIAFIVLIMLSACSKKENREGFDKNKIKVVVSFNAMKEFAYAVGKDKISVVTLIPNGTEPHDFEPKIGDMKSVSQADIFIYNGLGMENWVKQTLESAANSKRTVVEASKGIEPIKNSDADEIEEHGQYDPHAWLSLKNAEAAAKNIKDALVKVDSSNKGYYEKNYAKFSRELEKLFNEYRAKFEGASNKNFVTGHAAFAYLCRDFGLKQNSVEDVFAEGDPSAKKLKQLIDYCKENKIKTIFAEDMASPKVSQTLAKQVGAKVKKIYTLESKEDGKDYIESMKDNLKEIYESLK</sequence>
<dbReference type="CDD" id="cd01017">
    <property type="entry name" value="AdcA"/>
    <property type="match status" value="1"/>
</dbReference>
<evidence type="ECO:0000256" key="2">
    <source>
        <dbReference type="ARBA" id="ARBA00022448"/>
    </source>
</evidence>
<dbReference type="RefSeq" id="WP_079427369.1">
    <property type="nucleotide sequence ID" value="NZ_MZGV01000064.1"/>
</dbReference>
<reference evidence="5 6" key="1">
    <citation type="submission" date="2017-03" db="EMBL/GenBank/DDBJ databases">
        <title>Genome sequence of Clostridium oryzae DSM 28571.</title>
        <authorList>
            <person name="Poehlein A."/>
            <person name="Daniel R."/>
        </authorList>
    </citation>
    <scope>NUCLEOTIDE SEQUENCE [LARGE SCALE GENOMIC DNA]</scope>
    <source>
        <strain evidence="5 6">DSM 28571</strain>
    </source>
</reference>
<dbReference type="GO" id="GO:0046872">
    <property type="term" value="F:metal ion binding"/>
    <property type="evidence" value="ECO:0007669"/>
    <property type="project" value="InterPro"/>
</dbReference>
<dbReference type="InterPro" id="IPR050492">
    <property type="entry name" value="Bact_metal-bind_prot9"/>
</dbReference>
<evidence type="ECO:0000313" key="6">
    <source>
        <dbReference type="Proteomes" id="UP000190080"/>
    </source>
</evidence>
<dbReference type="OrthoDB" id="9810636at2"/>
<dbReference type="InterPro" id="IPR006129">
    <property type="entry name" value="AdhesinB"/>
</dbReference>
<comment type="similarity">
    <text evidence="1 4">Belongs to the bacterial solute-binding protein 9 family.</text>
</comment>
<dbReference type="STRING" id="1450648.CLORY_37670"/>
<dbReference type="PANTHER" id="PTHR42953">
    <property type="entry name" value="HIGH-AFFINITY ZINC UPTAKE SYSTEM PROTEIN ZNUA-RELATED"/>
    <property type="match status" value="1"/>
</dbReference>
<gene>
    <name evidence="5" type="primary">znuA_2</name>
    <name evidence="5" type="ORF">CLORY_37670</name>
</gene>
<keyword evidence="6" id="KW-1185">Reference proteome</keyword>
<evidence type="ECO:0000313" key="5">
    <source>
        <dbReference type="EMBL" id="OPJ58090.1"/>
    </source>
</evidence>
<dbReference type="PRINTS" id="PR00690">
    <property type="entry name" value="ADHESNFAMILY"/>
</dbReference>
<evidence type="ECO:0000256" key="4">
    <source>
        <dbReference type="RuleBase" id="RU003512"/>
    </source>
</evidence>
<dbReference type="Pfam" id="PF01297">
    <property type="entry name" value="ZnuA"/>
    <property type="match status" value="1"/>
</dbReference>
<evidence type="ECO:0000256" key="3">
    <source>
        <dbReference type="ARBA" id="ARBA00022729"/>
    </source>
</evidence>
<organism evidence="5 6">
    <name type="scientific">Clostridium oryzae</name>
    <dbReference type="NCBI Taxonomy" id="1450648"/>
    <lineage>
        <taxon>Bacteria</taxon>
        <taxon>Bacillati</taxon>
        <taxon>Bacillota</taxon>
        <taxon>Clostridia</taxon>
        <taxon>Eubacteriales</taxon>
        <taxon>Clostridiaceae</taxon>
        <taxon>Clostridium</taxon>
    </lineage>
</organism>
<accession>A0A1V4IDZ3</accession>
<dbReference type="Proteomes" id="UP000190080">
    <property type="component" value="Unassembled WGS sequence"/>
</dbReference>
<protein>
    <submittedName>
        <fullName evidence="5">High-affinity zinc uptake system binding-protein ZnuA</fullName>
    </submittedName>
</protein>
<dbReference type="InterPro" id="IPR006127">
    <property type="entry name" value="ZnuA-like"/>
</dbReference>
<dbReference type="GO" id="GO:0007155">
    <property type="term" value="P:cell adhesion"/>
    <property type="evidence" value="ECO:0007669"/>
    <property type="project" value="InterPro"/>
</dbReference>
<name>A0A1V4IDZ3_9CLOT</name>
<dbReference type="Gene3D" id="3.40.50.1980">
    <property type="entry name" value="Nitrogenase molybdenum iron protein domain"/>
    <property type="match status" value="2"/>
</dbReference>
<dbReference type="PANTHER" id="PTHR42953:SF3">
    <property type="entry name" value="HIGH-AFFINITY ZINC UPTAKE SYSTEM PROTEIN ZNUA"/>
    <property type="match status" value="1"/>
</dbReference>